<dbReference type="FunFam" id="1.10.10.10:FF:000016">
    <property type="entry name" value="Forkhead box protein I1"/>
    <property type="match status" value="1"/>
</dbReference>
<dbReference type="PANTHER" id="PTHR11829:SF384">
    <property type="entry name" value="FORK-HEAD DOMAIN-CONTAINING PROTEIN"/>
    <property type="match status" value="1"/>
</dbReference>
<protein>
    <recommendedName>
        <fullName evidence="8">Fork-head domain-containing protein</fullName>
    </recommendedName>
</protein>
<dbReference type="SUPFAM" id="SSF46785">
    <property type="entry name" value="Winged helix' DNA-binding domain"/>
    <property type="match status" value="1"/>
</dbReference>
<evidence type="ECO:0000256" key="1">
    <source>
        <dbReference type="ARBA" id="ARBA00004123"/>
    </source>
</evidence>
<dbReference type="GO" id="GO:0009888">
    <property type="term" value="P:tissue development"/>
    <property type="evidence" value="ECO:0007669"/>
    <property type="project" value="UniProtKB-ARBA"/>
</dbReference>
<dbReference type="OrthoDB" id="5954824at2759"/>
<evidence type="ECO:0000313" key="10">
    <source>
        <dbReference type="Proteomes" id="UP000824540"/>
    </source>
</evidence>
<dbReference type="SMART" id="SM00339">
    <property type="entry name" value="FH"/>
    <property type="match status" value="1"/>
</dbReference>
<organism evidence="9 10">
    <name type="scientific">Albula glossodonta</name>
    <name type="common">roundjaw bonefish</name>
    <dbReference type="NCBI Taxonomy" id="121402"/>
    <lineage>
        <taxon>Eukaryota</taxon>
        <taxon>Metazoa</taxon>
        <taxon>Chordata</taxon>
        <taxon>Craniata</taxon>
        <taxon>Vertebrata</taxon>
        <taxon>Euteleostomi</taxon>
        <taxon>Actinopterygii</taxon>
        <taxon>Neopterygii</taxon>
        <taxon>Teleostei</taxon>
        <taxon>Albuliformes</taxon>
        <taxon>Albulidae</taxon>
        <taxon>Albula</taxon>
    </lineage>
</organism>
<dbReference type="InterPro" id="IPR030456">
    <property type="entry name" value="TF_fork_head_CS_2"/>
</dbReference>
<dbReference type="PROSITE" id="PS00658">
    <property type="entry name" value="FORK_HEAD_2"/>
    <property type="match status" value="1"/>
</dbReference>
<evidence type="ECO:0000256" key="6">
    <source>
        <dbReference type="PROSITE-ProRule" id="PRU00089"/>
    </source>
</evidence>
<dbReference type="Proteomes" id="UP000824540">
    <property type="component" value="Unassembled WGS sequence"/>
</dbReference>
<keyword evidence="10" id="KW-1185">Reference proteome</keyword>
<keyword evidence="2" id="KW-0805">Transcription regulation</keyword>
<dbReference type="Pfam" id="PF00250">
    <property type="entry name" value="Forkhead"/>
    <property type="match status" value="1"/>
</dbReference>
<proteinExistence type="predicted"/>
<dbReference type="PRINTS" id="PR00053">
    <property type="entry name" value="FORKHEAD"/>
</dbReference>
<dbReference type="InterPro" id="IPR036388">
    <property type="entry name" value="WH-like_DNA-bd_sf"/>
</dbReference>
<evidence type="ECO:0000313" key="9">
    <source>
        <dbReference type="EMBL" id="KAG9341863.1"/>
    </source>
</evidence>
<dbReference type="InterPro" id="IPR001766">
    <property type="entry name" value="Fork_head_dom"/>
</dbReference>
<comment type="subcellular location">
    <subcellularLocation>
        <location evidence="1 6">Nucleus</location>
    </subcellularLocation>
</comment>
<keyword evidence="3 6" id="KW-0238">DNA-binding</keyword>
<dbReference type="PROSITE" id="PS00657">
    <property type="entry name" value="FORK_HEAD_1"/>
    <property type="match status" value="1"/>
</dbReference>
<keyword evidence="4" id="KW-0804">Transcription</keyword>
<dbReference type="GO" id="GO:0000978">
    <property type="term" value="F:RNA polymerase II cis-regulatory region sequence-specific DNA binding"/>
    <property type="evidence" value="ECO:0007669"/>
    <property type="project" value="TreeGrafter"/>
</dbReference>
<gene>
    <name evidence="9" type="ORF">JZ751_018587</name>
</gene>
<feature type="domain" description="Fork-head" evidence="8">
    <location>
        <begin position="104"/>
        <end position="198"/>
    </location>
</feature>
<dbReference type="PANTHER" id="PTHR11829">
    <property type="entry name" value="FORKHEAD BOX PROTEIN"/>
    <property type="match status" value="1"/>
</dbReference>
<evidence type="ECO:0000259" key="8">
    <source>
        <dbReference type="PROSITE" id="PS50039"/>
    </source>
</evidence>
<dbReference type="AlphaFoldDB" id="A0A8T2NM33"/>
<dbReference type="InterPro" id="IPR018122">
    <property type="entry name" value="TF_fork_head_CS_1"/>
</dbReference>
<evidence type="ECO:0000256" key="7">
    <source>
        <dbReference type="SAM" id="MobiDB-lite"/>
    </source>
</evidence>
<evidence type="ECO:0000256" key="5">
    <source>
        <dbReference type="ARBA" id="ARBA00023242"/>
    </source>
</evidence>
<reference evidence="9" key="1">
    <citation type="thesis" date="2021" institute="BYU ScholarsArchive" country="Provo, UT, USA">
        <title>Applications of and Algorithms for Genome Assembly and Genomic Analyses with an Emphasis on Marine Teleosts.</title>
        <authorList>
            <person name="Pickett B.D."/>
        </authorList>
    </citation>
    <scope>NUCLEOTIDE SEQUENCE</scope>
    <source>
        <strain evidence="9">HI-2016</strain>
    </source>
</reference>
<feature type="DNA-binding region" description="Fork-head" evidence="6">
    <location>
        <begin position="104"/>
        <end position="198"/>
    </location>
</feature>
<dbReference type="GO" id="GO:0009653">
    <property type="term" value="P:anatomical structure morphogenesis"/>
    <property type="evidence" value="ECO:0007669"/>
    <property type="project" value="TreeGrafter"/>
</dbReference>
<evidence type="ECO:0000256" key="2">
    <source>
        <dbReference type="ARBA" id="ARBA00023015"/>
    </source>
</evidence>
<accession>A0A8T2NM33</accession>
<evidence type="ECO:0000256" key="4">
    <source>
        <dbReference type="ARBA" id="ARBA00023163"/>
    </source>
</evidence>
<dbReference type="GO" id="GO:0030154">
    <property type="term" value="P:cell differentiation"/>
    <property type="evidence" value="ECO:0007669"/>
    <property type="project" value="UniProtKB-ARBA"/>
</dbReference>
<dbReference type="EMBL" id="JAFBMS010000032">
    <property type="protein sequence ID" value="KAG9341863.1"/>
    <property type="molecule type" value="Genomic_DNA"/>
</dbReference>
<dbReference type="GO" id="GO:0005634">
    <property type="term" value="C:nucleus"/>
    <property type="evidence" value="ECO:0007669"/>
    <property type="project" value="UniProtKB-SubCell"/>
</dbReference>
<comment type="caution">
    <text evidence="9">The sequence shown here is derived from an EMBL/GenBank/DDBJ whole genome shotgun (WGS) entry which is preliminary data.</text>
</comment>
<dbReference type="InterPro" id="IPR036390">
    <property type="entry name" value="WH_DNA-bd_sf"/>
</dbReference>
<sequence>MAMYNENFSPYQQNLQHRHNEWQSTHPLNYGFGEYASTATNPSLWFNSEGLSSLNITGKNGVPYTSPAYGANQRQFLSPSIGFGGVDMGWLSFSTQQELLKLARPPYSYSALIAMAIQSSQDGKLTLNQIYHYVAKNFPFYKKSHAGWQNSIRHNLSLNDCFKKVPRDEDDPGKGSYWTVDKNCKKMFDNGSFRRKRNRRGNTNLKSSEVSHTTEDDAVTNLTETDGIFLENLANSPGSTQSTSPPPVSMDDNPCFRAFLSNVNSVRADNRCSNLRPVFMGENGEKLSRQSSHSPTGNTLFKCNSGHATEHRLNDYPPGLIDVKRKVIGPSITLPPLWYIGKGTRLMRCSNLCHVDFEFLLILRESRPGT</sequence>
<name>A0A8T2NM33_9TELE</name>
<dbReference type="Gene3D" id="1.10.10.10">
    <property type="entry name" value="Winged helix-like DNA-binding domain superfamily/Winged helix DNA-binding domain"/>
    <property type="match status" value="1"/>
</dbReference>
<dbReference type="GO" id="GO:0000981">
    <property type="term" value="F:DNA-binding transcription factor activity, RNA polymerase II-specific"/>
    <property type="evidence" value="ECO:0007669"/>
    <property type="project" value="TreeGrafter"/>
</dbReference>
<keyword evidence="5 6" id="KW-0539">Nucleus</keyword>
<dbReference type="InterPro" id="IPR050211">
    <property type="entry name" value="FOX_domain-containing"/>
</dbReference>
<feature type="region of interest" description="Disordered" evidence="7">
    <location>
        <begin position="194"/>
        <end position="216"/>
    </location>
</feature>
<dbReference type="PROSITE" id="PS50039">
    <property type="entry name" value="FORK_HEAD_3"/>
    <property type="match status" value="1"/>
</dbReference>
<feature type="compositionally biased region" description="Polar residues" evidence="7">
    <location>
        <begin position="201"/>
        <end position="211"/>
    </location>
</feature>
<evidence type="ECO:0000256" key="3">
    <source>
        <dbReference type="ARBA" id="ARBA00023125"/>
    </source>
</evidence>